<reference evidence="3 4" key="1">
    <citation type="submission" date="2019-11" db="EMBL/GenBank/DDBJ databases">
        <title>Comparative genomics of hydrocarbon-degrading Desulfosarcina strains.</title>
        <authorList>
            <person name="Watanabe M."/>
            <person name="Kojima H."/>
            <person name="Fukui M."/>
        </authorList>
    </citation>
    <scope>NUCLEOTIDE SEQUENCE [LARGE SCALE GENOMIC DNA]</scope>
    <source>
        <strain evidence="3 4">PL12</strain>
    </source>
</reference>
<gene>
    <name evidence="3" type="ORF">DSCA_51580</name>
</gene>
<dbReference type="EMBL" id="AP021874">
    <property type="protein sequence ID" value="BBO71228.1"/>
    <property type="molecule type" value="Genomic_DNA"/>
</dbReference>
<feature type="chain" id="PRO_5024465793" description="Rhodanese domain-containing protein" evidence="1">
    <location>
        <begin position="19"/>
        <end position="140"/>
    </location>
</feature>
<organism evidence="3 4">
    <name type="scientific">Desulfosarcina alkanivorans</name>
    <dbReference type="NCBI Taxonomy" id="571177"/>
    <lineage>
        <taxon>Bacteria</taxon>
        <taxon>Pseudomonadati</taxon>
        <taxon>Thermodesulfobacteriota</taxon>
        <taxon>Desulfobacteria</taxon>
        <taxon>Desulfobacterales</taxon>
        <taxon>Desulfosarcinaceae</taxon>
        <taxon>Desulfosarcina</taxon>
    </lineage>
</organism>
<dbReference type="PANTHER" id="PTHR43031">
    <property type="entry name" value="FAD-DEPENDENT OXIDOREDUCTASE"/>
    <property type="match status" value="1"/>
</dbReference>
<dbReference type="SUPFAM" id="SSF52821">
    <property type="entry name" value="Rhodanese/Cell cycle control phosphatase"/>
    <property type="match status" value="1"/>
</dbReference>
<accession>A0A5K7YR81</accession>
<dbReference type="PROSITE" id="PS50206">
    <property type="entry name" value="RHODANESE_3"/>
    <property type="match status" value="1"/>
</dbReference>
<evidence type="ECO:0000313" key="4">
    <source>
        <dbReference type="Proteomes" id="UP000427906"/>
    </source>
</evidence>
<dbReference type="InterPro" id="IPR001763">
    <property type="entry name" value="Rhodanese-like_dom"/>
</dbReference>
<evidence type="ECO:0000259" key="2">
    <source>
        <dbReference type="PROSITE" id="PS50206"/>
    </source>
</evidence>
<feature type="domain" description="Rhodanese" evidence="2">
    <location>
        <begin position="40"/>
        <end position="130"/>
    </location>
</feature>
<sequence>MVTLLILLIGAQACMASAGKAGVQAITPHQFKSLLDRHQGNPDVVLLDVRTSREYNGGHIQGALLLDYHSRDFVDRLKSLDRDKTYLIYCRSGNRSGKSLAIFETLGFRRAYHLASGINGWSREQYPLVQWSGREKEVIP</sequence>
<evidence type="ECO:0000256" key="1">
    <source>
        <dbReference type="SAM" id="SignalP"/>
    </source>
</evidence>
<keyword evidence="1" id="KW-0732">Signal</keyword>
<dbReference type="Proteomes" id="UP000427906">
    <property type="component" value="Chromosome"/>
</dbReference>
<dbReference type="PANTHER" id="PTHR43031:SF16">
    <property type="entry name" value="OXIDOREDUCTASE"/>
    <property type="match status" value="1"/>
</dbReference>
<dbReference type="KEGG" id="dalk:DSCA_51580"/>
<dbReference type="SMART" id="SM00450">
    <property type="entry name" value="RHOD"/>
    <property type="match status" value="1"/>
</dbReference>
<proteinExistence type="predicted"/>
<keyword evidence="4" id="KW-1185">Reference proteome</keyword>
<dbReference type="Gene3D" id="3.40.250.10">
    <property type="entry name" value="Rhodanese-like domain"/>
    <property type="match status" value="1"/>
</dbReference>
<dbReference type="InterPro" id="IPR036873">
    <property type="entry name" value="Rhodanese-like_dom_sf"/>
</dbReference>
<protein>
    <recommendedName>
        <fullName evidence="2">Rhodanese domain-containing protein</fullName>
    </recommendedName>
</protein>
<dbReference type="Pfam" id="PF00581">
    <property type="entry name" value="Rhodanese"/>
    <property type="match status" value="1"/>
</dbReference>
<dbReference type="CDD" id="cd00158">
    <property type="entry name" value="RHOD"/>
    <property type="match status" value="1"/>
</dbReference>
<dbReference type="InterPro" id="IPR050229">
    <property type="entry name" value="GlpE_sulfurtransferase"/>
</dbReference>
<name>A0A5K7YR81_9BACT</name>
<evidence type="ECO:0000313" key="3">
    <source>
        <dbReference type="EMBL" id="BBO71228.1"/>
    </source>
</evidence>
<dbReference type="AlphaFoldDB" id="A0A5K7YR81"/>
<feature type="signal peptide" evidence="1">
    <location>
        <begin position="1"/>
        <end position="18"/>
    </location>
</feature>